<gene>
    <name evidence="3" type="ORF">GCM10009560_22720</name>
</gene>
<protein>
    <submittedName>
        <fullName evidence="3">Transglycosylase SLT domain-containing protein</fullName>
    </submittedName>
</protein>
<evidence type="ECO:0000259" key="2">
    <source>
        <dbReference type="Pfam" id="PF01464"/>
    </source>
</evidence>
<dbReference type="Pfam" id="PF01464">
    <property type="entry name" value="SLT"/>
    <property type="match status" value="1"/>
</dbReference>
<feature type="region of interest" description="Disordered" evidence="1">
    <location>
        <begin position="210"/>
        <end position="235"/>
    </location>
</feature>
<name>A0ABN1P669_9ACTN</name>
<dbReference type="SUPFAM" id="SSF140453">
    <property type="entry name" value="EsxAB dimer-like"/>
    <property type="match status" value="1"/>
</dbReference>
<proteinExistence type="predicted"/>
<dbReference type="EMBL" id="BAAAHQ010000009">
    <property type="protein sequence ID" value="GAA0923036.1"/>
    <property type="molecule type" value="Genomic_DNA"/>
</dbReference>
<dbReference type="Gene3D" id="1.10.530.10">
    <property type="match status" value="1"/>
</dbReference>
<dbReference type="InterPro" id="IPR008258">
    <property type="entry name" value="Transglycosylase_SLT_dom_1"/>
</dbReference>
<dbReference type="Proteomes" id="UP001501578">
    <property type="component" value="Unassembled WGS sequence"/>
</dbReference>
<accession>A0ABN1P669</accession>
<sequence length="388" mass="40300">MINSAEVRKLPGGEGLAAIMDKVAVEPGPVRDLARRWRNAGDTALDYAGGVGNAVGKVDRAWQGTASAEFTTYMTNFRKAGDGLDSVLSTCAGALDRVADELTTARREIDGIAGRLLDNAAAYSKQYFQDNPDAAKGADEAGVKRLATAAAKDAEPKLTPLNDAVTDATTLLTNKLKDSGGFTFSDFKSPTPEQFVPVPGEKGWVRTPGYQPAPGSGGTGGGAGDGDGGVGGGGGGSPGYEYGGVSNGGGAPAPKAEVVEWIKKALEVIKSPEMAAVLAERGLDVADLDPNDPQDIQRIWTIIHHESGGNPSAVNNWDINAKNGVPSQGLMQTIPPTFNAHSLPGYKEILSPVDNIIAGVLYTYSRYGDLGNHPGIESLESGGGYRPY</sequence>
<evidence type="ECO:0000313" key="4">
    <source>
        <dbReference type="Proteomes" id="UP001501578"/>
    </source>
</evidence>
<organism evidence="3 4">
    <name type="scientific">Nonomuraea longicatena</name>
    <dbReference type="NCBI Taxonomy" id="83682"/>
    <lineage>
        <taxon>Bacteria</taxon>
        <taxon>Bacillati</taxon>
        <taxon>Actinomycetota</taxon>
        <taxon>Actinomycetes</taxon>
        <taxon>Streptosporangiales</taxon>
        <taxon>Streptosporangiaceae</taxon>
        <taxon>Nonomuraea</taxon>
    </lineage>
</organism>
<dbReference type="RefSeq" id="WP_343949737.1">
    <property type="nucleotide sequence ID" value="NZ_BAAAHQ010000009.1"/>
</dbReference>
<dbReference type="SUPFAM" id="SSF53955">
    <property type="entry name" value="Lysozyme-like"/>
    <property type="match status" value="1"/>
</dbReference>
<dbReference type="CDD" id="cd13402">
    <property type="entry name" value="LT_TF-like"/>
    <property type="match status" value="1"/>
</dbReference>
<evidence type="ECO:0000313" key="3">
    <source>
        <dbReference type="EMBL" id="GAA0923036.1"/>
    </source>
</evidence>
<evidence type="ECO:0000256" key="1">
    <source>
        <dbReference type="SAM" id="MobiDB-lite"/>
    </source>
</evidence>
<comment type="caution">
    <text evidence="3">The sequence shown here is derived from an EMBL/GenBank/DDBJ whole genome shotgun (WGS) entry which is preliminary data.</text>
</comment>
<feature type="compositionally biased region" description="Gly residues" evidence="1">
    <location>
        <begin position="215"/>
        <end position="235"/>
    </location>
</feature>
<dbReference type="InterPro" id="IPR036689">
    <property type="entry name" value="ESAT-6-like_sf"/>
</dbReference>
<keyword evidence="4" id="KW-1185">Reference proteome</keyword>
<dbReference type="Gene3D" id="1.10.287.1060">
    <property type="entry name" value="ESAT-6-like"/>
    <property type="match status" value="1"/>
</dbReference>
<dbReference type="InterPro" id="IPR023346">
    <property type="entry name" value="Lysozyme-like_dom_sf"/>
</dbReference>
<feature type="domain" description="Transglycosylase SLT" evidence="2">
    <location>
        <begin position="298"/>
        <end position="372"/>
    </location>
</feature>
<reference evidence="3 4" key="1">
    <citation type="journal article" date="2019" name="Int. J. Syst. Evol. Microbiol.">
        <title>The Global Catalogue of Microorganisms (GCM) 10K type strain sequencing project: providing services to taxonomists for standard genome sequencing and annotation.</title>
        <authorList>
            <consortium name="The Broad Institute Genomics Platform"/>
            <consortium name="The Broad Institute Genome Sequencing Center for Infectious Disease"/>
            <person name="Wu L."/>
            <person name="Ma J."/>
        </authorList>
    </citation>
    <scope>NUCLEOTIDE SEQUENCE [LARGE SCALE GENOMIC DNA]</scope>
    <source>
        <strain evidence="3 4">JCM 11136</strain>
    </source>
</reference>